<dbReference type="PANTHER" id="PTHR22696:SF1">
    <property type="entry name" value="E3 UBIQUITIN-PROTEIN LIGASE RNF26"/>
    <property type="match status" value="1"/>
</dbReference>
<name>A0A2T0FH72_9ASCO</name>
<evidence type="ECO:0000313" key="3">
    <source>
        <dbReference type="Proteomes" id="UP000238350"/>
    </source>
</evidence>
<dbReference type="OrthoDB" id="66726at2759"/>
<dbReference type="GO" id="GO:0006511">
    <property type="term" value="P:ubiquitin-dependent protein catabolic process"/>
    <property type="evidence" value="ECO:0007669"/>
    <property type="project" value="TreeGrafter"/>
</dbReference>
<dbReference type="GeneID" id="36515716"/>
<organism evidence="2 3">
    <name type="scientific">Wickerhamiella sorbophila</name>
    <dbReference type="NCBI Taxonomy" id="45607"/>
    <lineage>
        <taxon>Eukaryota</taxon>
        <taxon>Fungi</taxon>
        <taxon>Dikarya</taxon>
        <taxon>Ascomycota</taxon>
        <taxon>Saccharomycotina</taxon>
        <taxon>Dipodascomycetes</taxon>
        <taxon>Dipodascales</taxon>
        <taxon>Trichomonascaceae</taxon>
        <taxon>Wickerhamiella</taxon>
    </lineage>
</organism>
<protein>
    <submittedName>
        <fullName evidence="2">Protein ASI1</fullName>
    </submittedName>
</protein>
<evidence type="ECO:0000256" key="1">
    <source>
        <dbReference type="SAM" id="Phobius"/>
    </source>
</evidence>
<feature type="transmembrane region" description="Helical" evidence="1">
    <location>
        <begin position="210"/>
        <end position="229"/>
    </location>
</feature>
<reference evidence="2 3" key="1">
    <citation type="submission" date="2017-04" db="EMBL/GenBank/DDBJ databases">
        <title>Genome sequencing of [Candida] sorbophila.</title>
        <authorList>
            <person name="Ahn J.O."/>
        </authorList>
    </citation>
    <scope>NUCLEOTIDE SEQUENCE [LARGE SCALE GENOMIC DNA]</scope>
    <source>
        <strain evidence="2 3">DS02</strain>
    </source>
</reference>
<feature type="transmembrane region" description="Helical" evidence="1">
    <location>
        <begin position="27"/>
        <end position="47"/>
    </location>
</feature>
<keyword evidence="1" id="KW-0472">Membrane</keyword>
<dbReference type="AlphaFoldDB" id="A0A2T0FH72"/>
<accession>A0A2T0FH72</accession>
<dbReference type="GO" id="GO:0061630">
    <property type="term" value="F:ubiquitin protein ligase activity"/>
    <property type="evidence" value="ECO:0007669"/>
    <property type="project" value="TreeGrafter"/>
</dbReference>
<sequence length="603" mass="67512">MEHLDITPRLADFRAATGDRISSLLRFVFKPLFWMAQGFAFLAMLVRNAFSRMVPYVSSPMFATSILLFIVFNRMLAFANPREPIVLSWKKLLILRGTAIAILGYPASYLWEIFQGQPVDTKWFYEKMNYAVIMSSAIELFSGLLEGKMPISDWGYSQPELSGIFQEIISESAPGLSPFSGQMACFTALVLVSQALSHVIGLFRLQRYQLIPSTIMGVCFIAYFLNSQLNTGPLKSGFIYTAVSYVRFGTQIIMLAVSAICWSIYWVAVAFVGDRSKMVAKRSFIVRLSSTFYELVLTIGYGALAASVDKTYLHEAASMNWPLATWLDKIYANDKNKIRATAPDGSVMVLHGNPSNPYAHEVRDAPRTDRENIKLEQARFAQIGYPTVKWIKSAHQFAKALATVIYLRVRDLIRSVPSRPVDAAPPPTLVLCDRIYKSLDSDPSSAYYGLLSGATLPEVDDSADFVPSDEFTDASDSGIDDSGDDYDDDISMCAENILGSTHSDHGVELVFAHMNSERVITRQSYLGSLDPDRELVKVISELRRGADMTKCTICLENPRQVVLWPCRCLALCDECRLTLSARRFKNCVCCQQRVHSYSKVYLP</sequence>
<dbReference type="PANTHER" id="PTHR22696">
    <property type="entry name" value="E3 UBIQUITIN-PROTEIN LIGASE RNF26"/>
    <property type="match status" value="1"/>
</dbReference>
<dbReference type="STRING" id="45607.A0A2T0FH72"/>
<dbReference type="Pfam" id="PF13920">
    <property type="entry name" value="zf-C3HC4_3"/>
    <property type="match status" value="1"/>
</dbReference>
<dbReference type="Proteomes" id="UP000238350">
    <property type="component" value="Unassembled WGS sequence"/>
</dbReference>
<feature type="transmembrane region" description="Helical" evidence="1">
    <location>
        <begin position="53"/>
        <end position="72"/>
    </location>
</feature>
<keyword evidence="1" id="KW-0812">Transmembrane</keyword>
<dbReference type="EMBL" id="NDIQ01000021">
    <property type="protein sequence ID" value="PRT54348.1"/>
    <property type="molecule type" value="Genomic_DNA"/>
</dbReference>
<proteinExistence type="predicted"/>
<dbReference type="InterPro" id="IPR013083">
    <property type="entry name" value="Znf_RING/FYVE/PHD"/>
</dbReference>
<comment type="caution">
    <text evidence="2">The sequence shown here is derived from an EMBL/GenBank/DDBJ whole genome shotgun (WGS) entry which is preliminary data.</text>
</comment>
<gene>
    <name evidence="2" type="ORF">B9G98_01968</name>
</gene>
<feature type="transmembrane region" description="Helical" evidence="1">
    <location>
        <begin position="181"/>
        <end position="203"/>
    </location>
</feature>
<keyword evidence="3" id="KW-1185">Reference proteome</keyword>
<dbReference type="RefSeq" id="XP_024664293.1">
    <property type="nucleotide sequence ID" value="XM_024808525.1"/>
</dbReference>
<feature type="transmembrane region" description="Helical" evidence="1">
    <location>
        <begin position="93"/>
        <end position="111"/>
    </location>
</feature>
<feature type="transmembrane region" description="Helical" evidence="1">
    <location>
        <begin position="249"/>
        <end position="272"/>
    </location>
</feature>
<dbReference type="GO" id="GO:0016567">
    <property type="term" value="P:protein ubiquitination"/>
    <property type="evidence" value="ECO:0007669"/>
    <property type="project" value="TreeGrafter"/>
</dbReference>
<evidence type="ECO:0000313" key="2">
    <source>
        <dbReference type="EMBL" id="PRT54348.1"/>
    </source>
</evidence>
<dbReference type="CDD" id="cd16616">
    <property type="entry name" value="mRING-HC-C4C4_Asi1p-like"/>
    <property type="match status" value="1"/>
</dbReference>
<keyword evidence="1" id="KW-1133">Transmembrane helix</keyword>
<dbReference type="Gene3D" id="3.30.40.10">
    <property type="entry name" value="Zinc/RING finger domain, C3HC4 (zinc finger)"/>
    <property type="match status" value="1"/>
</dbReference>
<feature type="transmembrane region" description="Helical" evidence="1">
    <location>
        <begin position="284"/>
        <end position="304"/>
    </location>
</feature>